<name>A0AAP0JEJ1_9MAGN</name>
<gene>
    <name evidence="2" type="ORF">Scep_012127</name>
</gene>
<dbReference type="Proteomes" id="UP001419268">
    <property type="component" value="Unassembled WGS sequence"/>
</dbReference>
<evidence type="ECO:0000313" key="3">
    <source>
        <dbReference type="Proteomes" id="UP001419268"/>
    </source>
</evidence>
<feature type="region of interest" description="Disordered" evidence="1">
    <location>
        <begin position="16"/>
        <end position="43"/>
    </location>
</feature>
<reference evidence="2 3" key="1">
    <citation type="submission" date="2024-01" db="EMBL/GenBank/DDBJ databases">
        <title>Genome assemblies of Stephania.</title>
        <authorList>
            <person name="Yang L."/>
        </authorList>
    </citation>
    <scope>NUCLEOTIDE SEQUENCE [LARGE SCALE GENOMIC DNA]</scope>
    <source>
        <strain evidence="2">JXDWG</strain>
        <tissue evidence="2">Leaf</tissue>
    </source>
</reference>
<protein>
    <submittedName>
        <fullName evidence="2">Uncharacterized protein</fullName>
    </submittedName>
</protein>
<sequence length="60" mass="6422">MYWLGKQAILADCSKSMGKHQPRDGGRGRGGGGACGGDPKRSDSRRHIVDAFGCKLQFLS</sequence>
<comment type="caution">
    <text evidence="2">The sequence shown here is derived from an EMBL/GenBank/DDBJ whole genome shotgun (WGS) entry which is preliminary data.</text>
</comment>
<organism evidence="2 3">
    <name type="scientific">Stephania cephalantha</name>
    <dbReference type="NCBI Taxonomy" id="152367"/>
    <lineage>
        <taxon>Eukaryota</taxon>
        <taxon>Viridiplantae</taxon>
        <taxon>Streptophyta</taxon>
        <taxon>Embryophyta</taxon>
        <taxon>Tracheophyta</taxon>
        <taxon>Spermatophyta</taxon>
        <taxon>Magnoliopsida</taxon>
        <taxon>Ranunculales</taxon>
        <taxon>Menispermaceae</taxon>
        <taxon>Menispermoideae</taxon>
        <taxon>Cissampelideae</taxon>
        <taxon>Stephania</taxon>
    </lineage>
</organism>
<evidence type="ECO:0000256" key="1">
    <source>
        <dbReference type="SAM" id="MobiDB-lite"/>
    </source>
</evidence>
<proteinExistence type="predicted"/>
<dbReference type="EMBL" id="JBBNAG010000005">
    <property type="protein sequence ID" value="KAK9132599.1"/>
    <property type="molecule type" value="Genomic_DNA"/>
</dbReference>
<keyword evidence="3" id="KW-1185">Reference proteome</keyword>
<evidence type="ECO:0000313" key="2">
    <source>
        <dbReference type="EMBL" id="KAK9132599.1"/>
    </source>
</evidence>
<dbReference type="AlphaFoldDB" id="A0AAP0JEJ1"/>
<accession>A0AAP0JEJ1</accession>